<evidence type="ECO:0000256" key="1">
    <source>
        <dbReference type="ARBA" id="ARBA00008742"/>
    </source>
</evidence>
<dbReference type="GeneTree" id="ENSGT00400000022086"/>
<evidence type="ECO:0000256" key="5">
    <source>
        <dbReference type="SAM" id="MobiDB-lite"/>
    </source>
</evidence>
<dbReference type="PANTHER" id="PTHR22896">
    <property type="entry name" value="CDK5 AND ABL1 ENZYME SUBSTRATE 1"/>
    <property type="match status" value="1"/>
</dbReference>
<dbReference type="GO" id="GO:0051301">
    <property type="term" value="P:cell division"/>
    <property type="evidence" value="ECO:0007669"/>
    <property type="project" value="UniProtKB-KW"/>
</dbReference>
<feature type="region of interest" description="Disordered" evidence="5">
    <location>
        <begin position="135"/>
        <end position="165"/>
    </location>
</feature>
<feature type="region of interest" description="Disordered" evidence="5">
    <location>
        <begin position="1"/>
        <end position="36"/>
    </location>
</feature>
<keyword evidence="2" id="KW-0597">Phosphoprotein</keyword>
<keyword evidence="7" id="KW-1185">Reference proteome</keyword>
<proteinExistence type="inferred from homology"/>
<dbReference type="FunFam" id="1.10.472.10:FF:000020">
    <property type="entry name" value="CDK5 and ABL1 enzyme substrate 1"/>
    <property type="match status" value="1"/>
</dbReference>
<protein>
    <recommendedName>
        <fullName evidence="8">Cyclin N-terminal domain-containing protein</fullName>
    </recommendedName>
</protein>
<dbReference type="AlphaFoldDB" id="A0A8C4N8N6"/>
<dbReference type="GO" id="GO:0051726">
    <property type="term" value="P:regulation of cell cycle"/>
    <property type="evidence" value="ECO:0007669"/>
    <property type="project" value="InterPro"/>
</dbReference>
<evidence type="ECO:0000256" key="4">
    <source>
        <dbReference type="ARBA" id="ARBA00023306"/>
    </source>
</evidence>
<sequence length="479" mass="53210">MSITEERSDKGEKNRCPTNQQGTAMPTRSAFRRPDRRRRAAVAFLSNISLDGRPLAGLPCSSPFPTPIADDRPPQEFGVSDGCLLLAARSLQAPVQHSLTPTAQFGPAMEGATPIGFPEGPGSSQGGTFCRRLLSQQSSAETSEEPEDTPFPLRRSLQTTRSSAQQNLRRVHLIRTLRQHDTGNARIVLISAKRSFCTVFSVLPYRDHPTYGEIKGEGGRQRHPSSCTPSTRDIVAGLEGVDVGADGKTVSYAQLLSPAYLPPCSMQTGPRTLQRLATLDMGTRVNPPLTETGAGLLEGLEPGEYDPTLLDNPQWLSGRHKRVLLFPSYMTTVVEYVRPADLKKGMNETFREKFPHIHLTLSKIRSLKRDMRRVALDDCGLEEAALAASYVHFEKLVLQARLEKSNRKLVAGVCLLLAAKTMCDLRRTEVKNLIDKLEERFRVNRRELIAFEFPVLVALQFGLHLPDNQVLPHYHRLTC</sequence>
<accession>A0A8C4N8N6</accession>
<feature type="compositionally biased region" description="Polar residues" evidence="5">
    <location>
        <begin position="156"/>
        <end position="165"/>
    </location>
</feature>
<reference evidence="6" key="2">
    <citation type="submission" date="2025-09" db="UniProtKB">
        <authorList>
            <consortium name="Ensembl"/>
        </authorList>
    </citation>
    <scope>IDENTIFICATION</scope>
</reference>
<evidence type="ECO:0008006" key="8">
    <source>
        <dbReference type="Google" id="ProtNLM"/>
    </source>
</evidence>
<dbReference type="Proteomes" id="UP000694388">
    <property type="component" value="Unplaced"/>
</dbReference>
<keyword evidence="3" id="KW-0132">Cell division</keyword>
<evidence type="ECO:0000256" key="3">
    <source>
        <dbReference type="ARBA" id="ARBA00022618"/>
    </source>
</evidence>
<dbReference type="InterPro" id="IPR012388">
    <property type="entry name" value="CABLES1/2"/>
</dbReference>
<dbReference type="PANTHER" id="PTHR22896:SF0">
    <property type="entry name" value="CYCLIN N-TERMINAL DOMAIN-CONTAINING PROTEIN"/>
    <property type="match status" value="1"/>
</dbReference>
<comment type="similarity">
    <text evidence="1">Belongs to the cyclin family.</text>
</comment>
<organism evidence="6 7">
    <name type="scientific">Eptatretus burgeri</name>
    <name type="common">Inshore hagfish</name>
    <dbReference type="NCBI Taxonomy" id="7764"/>
    <lineage>
        <taxon>Eukaryota</taxon>
        <taxon>Metazoa</taxon>
        <taxon>Chordata</taxon>
        <taxon>Craniata</taxon>
        <taxon>Vertebrata</taxon>
        <taxon>Cyclostomata</taxon>
        <taxon>Myxini</taxon>
        <taxon>Myxiniformes</taxon>
        <taxon>Myxinidae</taxon>
        <taxon>Eptatretinae</taxon>
        <taxon>Eptatretus</taxon>
    </lineage>
</organism>
<reference evidence="6" key="1">
    <citation type="submission" date="2025-08" db="UniProtKB">
        <authorList>
            <consortium name="Ensembl"/>
        </authorList>
    </citation>
    <scope>IDENTIFICATION</scope>
</reference>
<keyword evidence="4" id="KW-0131">Cell cycle</keyword>
<evidence type="ECO:0000256" key="2">
    <source>
        <dbReference type="ARBA" id="ARBA00022553"/>
    </source>
</evidence>
<evidence type="ECO:0000313" key="7">
    <source>
        <dbReference type="Proteomes" id="UP000694388"/>
    </source>
</evidence>
<dbReference type="SUPFAM" id="SSF47954">
    <property type="entry name" value="Cyclin-like"/>
    <property type="match status" value="1"/>
</dbReference>
<evidence type="ECO:0000313" key="6">
    <source>
        <dbReference type="Ensembl" id="ENSEBUP00000002828.1"/>
    </source>
</evidence>
<dbReference type="InterPro" id="IPR036915">
    <property type="entry name" value="Cyclin-like_sf"/>
</dbReference>
<feature type="compositionally biased region" description="Basic and acidic residues" evidence="5">
    <location>
        <begin position="1"/>
        <end position="15"/>
    </location>
</feature>
<dbReference type="PIRSF" id="PIRSF025798">
    <property type="entry name" value="Cables"/>
    <property type="match status" value="1"/>
</dbReference>
<name>A0A8C4N8N6_EPTBU</name>
<dbReference type="Ensembl" id="ENSEBUT00000003190.1">
    <property type="protein sequence ID" value="ENSEBUP00000002828.1"/>
    <property type="gene ID" value="ENSEBUG00000002134.1"/>
</dbReference>
<dbReference type="GO" id="GO:0005829">
    <property type="term" value="C:cytosol"/>
    <property type="evidence" value="ECO:0007669"/>
    <property type="project" value="UniProtKB-ARBA"/>
</dbReference>
<feature type="compositionally biased region" description="Polar residues" evidence="5">
    <location>
        <begin position="16"/>
        <end position="26"/>
    </location>
</feature>
<dbReference type="Gene3D" id="1.10.472.10">
    <property type="entry name" value="Cyclin-like"/>
    <property type="match status" value="1"/>
</dbReference>